<dbReference type="AlphaFoldDB" id="X1DT45"/>
<comment type="caution">
    <text evidence="1">The sequence shown here is derived from an EMBL/GenBank/DDBJ whole genome shotgun (WGS) entry which is preliminary data.</text>
</comment>
<sequence length="57" mass="6622">MGMGKETIIFFEQLGFGWVLDHMMLKEIKLTNFKDDCITDTSLIKIIENMLTENPNI</sequence>
<gene>
    <name evidence="1" type="ORF">S01H4_52272</name>
</gene>
<proteinExistence type="predicted"/>
<evidence type="ECO:0000313" key="1">
    <source>
        <dbReference type="EMBL" id="GAH11415.1"/>
    </source>
</evidence>
<dbReference type="EMBL" id="BART01029846">
    <property type="protein sequence ID" value="GAH11415.1"/>
    <property type="molecule type" value="Genomic_DNA"/>
</dbReference>
<accession>X1DT45</accession>
<reference evidence="1" key="1">
    <citation type="journal article" date="2014" name="Front. Microbiol.">
        <title>High frequency of phylogenetically diverse reductive dehalogenase-homologous genes in deep subseafloor sedimentary metagenomes.</title>
        <authorList>
            <person name="Kawai M."/>
            <person name="Futagami T."/>
            <person name="Toyoda A."/>
            <person name="Takaki Y."/>
            <person name="Nishi S."/>
            <person name="Hori S."/>
            <person name="Arai W."/>
            <person name="Tsubouchi T."/>
            <person name="Morono Y."/>
            <person name="Uchiyama I."/>
            <person name="Ito T."/>
            <person name="Fujiyama A."/>
            <person name="Inagaki F."/>
            <person name="Takami H."/>
        </authorList>
    </citation>
    <scope>NUCLEOTIDE SEQUENCE</scope>
    <source>
        <strain evidence="1">Expedition CK06-06</strain>
    </source>
</reference>
<organism evidence="1">
    <name type="scientific">marine sediment metagenome</name>
    <dbReference type="NCBI Taxonomy" id="412755"/>
    <lineage>
        <taxon>unclassified sequences</taxon>
        <taxon>metagenomes</taxon>
        <taxon>ecological metagenomes</taxon>
    </lineage>
</organism>
<protein>
    <submittedName>
        <fullName evidence="1">Uncharacterized protein</fullName>
    </submittedName>
</protein>
<name>X1DT45_9ZZZZ</name>